<dbReference type="EMBL" id="NKXO01000066">
    <property type="protein sequence ID" value="PKQ64628.1"/>
    <property type="molecule type" value="Genomic_DNA"/>
</dbReference>
<proteinExistence type="predicted"/>
<evidence type="ECO:0000256" key="2">
    <source>
        <dbReference type="ARBA" id="ARBA00022630"/>
    </source>
</evidence>
<feature type="domain" description="FAD-binding" evidence="9">
    <location>
        <begin position="2"/>
        <end position="346"/>
    </location>
</feature>
<dbReference type="InterPro" id="IPR036188">
    <property type="entry name" value="FAD/NAD-bd_sf"/>
</dbReference>
<keyword evidence="5" id="KW-0521">NADP</keyword>
<dbReference type="SUPFAM" id="SSF51905">
    <property type="entry name" value="FAD/NAD(P)-binding domain"/>
    <property type="match status" value="1"/>
</dbReference>
<keyword evidence="4" id="KW-0274">FAD</keyword>
<keyword evidence="2" id="KW-0285">Flavoprotein</keyword>
<dbReference type="GO" id="GO:0019363">
    <property type="term" value="P:pyridine nucleotide biosynthetic process"/>
    <property type="evidence" value="ECO:0007669"/>
    <property type="project" value="UniProtKB-KW"/>
</dbReference>
<name>A0A2N3I2U5_9BACT</name>
<dbReference type="FunFam" id="3.50.50.60:FF:000185">
    <property type="entry name" value="Kynurenine 3-monooxygenase"/>
    <property type="match status" value="1"/>
</dbReference>
<comment type="caution">
    <text evidence="10">The sequence shown here is derived from an EMBL/GenBank/DDBJ whole genome shotgun (WGS) entry which is preliminary data.</text>
</comment>
<dbReference type="RefSeq" id="WP_101359857.1">
    <property type="nucleotide sequence ID" value="NZ_NKXO01000066.1"/>
</dbReference>
<evidence type="ECO:0000259" key="9">
    <source>
        <dbReference type="Pfam" id="PF01494"/>
    </source>
</evidence>
<dbReference type="InterPro" id="IPR002938">
    <property type="entry name" value="FAD-bd"/>
</dbReference>
<keyword evidence="3" id="KW-0662">Pyridine nucleotide biosynthesis</keyword>
<dbReference type="PRINTS" id="PR00420">
    <property type="entry name" value="RNGMNOXGNASE"/>
</dbReference>
<dbReference type="Pfam" id="PF01494">
    <property type="entry name" value="FAD_binding_3"/>
    <property type="match status" value="1"/>
</dbReference>
<dbReference type="GO" id="GO:0004502">
    <property type="term" value="F:kynurenine 3-monooxygenase activity"/>
    <property type="evidence" value="ECO:0007669"/>
    <property type="project" value="UniProtKB-EC"/>
</dbReference>
<gene>
    <name evidence="10" type="ORF">Rain11_2597</name>
</gene>
<dbReference type="Proteomes" id="UP000233387">
    <property type="component" value="Unassembled WGS sequence"/>
</dbReference>
<accession>A0A2N3I2U5</accession>
<reference evidence="10 11" key="1">
    <citation type="submission" date="2017-06" db="EMBL/GenBank/DDBJ databases">
        <title>Raineya orbicola gen. nov., sp. nov. a slightly thermophilic bacterium of the phylum Bacteroidetes and the description of Raineyaceae fam. nov.</title>
        <authorList>
            <person name="Albuquerque L."/>
            <person name="Polonia A.R.M."/>
            <person name="Barroso C."/>
            <person name="Froufe H.J.C."/>
            <person name="Lage O."/>
            <person name="Lobo-Da-Cunha A."/>
            <person name="Egas C."/>
            <person name="Da Costa M.S."/>
        </authorList>
    </citation>
    <scope>NUCLEOTIDE SEQUENCE [LARGE SCALE GENOMIC DNA]</scope>
    <source>
        <strain evidence="10 11">SPSPC-11</strain>
    </source>
</reference>
<dbReference type="Gene3D" id="3.50.50.60">
    <property type="entry name" value="FAD/NAD(P)-binding domain"/>
    <property type="match status" value="1"/>
</dbReference>
<evidence type="ECO:0000256" key="7">
    <source>
        <dbReference type="ARBA" id="ARBA00023033"/>
    </source>
</evidence>
<dbReference type="GO" id="GO:0071949">
    <property type="term" value="F:FAD binding"/>
    <property type="evidence" value="ECO:0007669"/>
    <property type="project" value="InterPro"/>
</dbReference>
<organism evidence="10 11">
    <name type="scientific">Raineya orbicola</name>
    <dbReference type="NCBI Taxonomy" id="2016530"/>
    <lineage>
        <taxon>Bacteria</taxon>
        <taxon>Pseudomonadati</taxon>
        <taxon>Bacteroidota</taxon>
        <taxon>Cytophagia</taxon>
        <taxon>Cytophagales</taxon>
        <taxon>Raineyaceae</taxon>
        <taxon>Raineya</taxon>
    </lineage>
</organism>
<dbReference type="PANTHER" id="PTHR46028:SF2">
    <property type="entry name" value="KYNURENINE 3-MONOOXYGENASE"/>
    <property type="match status" value="1"/>
</dbReference>
<dbReference type="PANTHER" id="PTHR46028">
    <property type="entry name" value="KYNURENINE 3-MONOOXYGENASE"/>
    <property type="match status" value="1"/>
</dbReference>
<evidence type="ECO:0000313" key="10">
    <source>
        <dbReference type="EMBL" id="PKQ64628.1"/>
    </source>
</evidence>
<evidence type="ECO:0000256" key="4">
    <source>
        <dbReference type="ARBA" id="ARBA00022827"/>
    </source>
</evidence>
<keyword evidence="6" id="KW-0560">Oxidoreductase</keyword>
<evidence type="ECO:0000256" key="5">
    <source>
        <dbReference type="ARBA" id="ARBA00022857"/>
    </source>
</evidence>
<dbReference type="AlphaFoldDB" id="A0A2N3I2U5"/>
<evidence type="ECO:0000256" key="3">
    <source>
        <dbReference type="ARBA" id="ARBA00022642"/>
    </source>
</evidence>
<evidence type="ECO:0000256" key="1">
    <source>
        <dbReference type="ARBA" id="ARBA00001974"/>
    </source>
</evidence>
<dbReference type="GO" id="GO:0070189">
    <property type="term" value="P:kynurenine metabolic process"/>
    <property type="evidence" value="ECO:0007669"/>
    <property type="project" value="TreeGrafter"/>
</dbReference>
<sequence>MKVAIIGGGLAGSLLAVYMARRNYEVHIFEKRPDSRKVGYEGGRSINLALSHRGIRALEDLGVADEILPLAIRMRGRMIHDLQGRQTFLPYGKDENEYINSISRGGLNEALMNIAERYPKVKFYFECPCLDIDFEQNIVYFKDFNFQADVIFATDGAGSIVRQKMVERGFCKDNTDFLAHGYKELEIPARSNGEFLLDKHSLHIWARDSFMLIALPNLNGSFTVTLFLQNEGEESFATLNTPYKARQFFQKYFPDALALMPDFEVDFFRNPVGLLGTLKSYPWKAHKTLLLGDAAHAIVPFYGQGMNASFEDCYLLDKLIDEYNQEWEQIFEVYQKQRKKDTDAIADLALENFIEMRDKVNDEDFQRMRKLEYFLENNYPDYHSKYSMVTFHPEIPYSVAQKLGNKQNEYLLELCQKYQDIHEISLQEAYDSLKNLQKQVLT</sequence>
<evidence type="ECO:0000256" key="6">
    <source>
        <dbReference type="ARBA" id="ARBA00023002"/>
    </source>
</evidence>
<protein>
    <submittedName>
        <fullName evidence="10">FAD binding domain</fullName>
    </submittedName>
</protein>
<keyword evidence="11" id="KW-1185">Reference proteome</keyword>
<evidence type="ECO:0000313" key="11">
    <source>
        <dbReference type="Proteomes" id="UP000233387"/>
    </source>
</evidence>
<comment type="cofactor">
    <cofactor evidence="1">
        <name>FAD</name>
        <dbReference type="ChEBI" id="CHEBI:57692"/>
    </cofactor>
</comment>
<evidence type="ECO:0000256" key="8">
    <source>
        <dbReference type="ARBA" id="ARBA00047818"/>
    </source>
</evidence>
<comment type="catalytic activity">
    <reaction evidence="8">
        <text>L-kynurenine + NADPH + O2 + H(+) = 3-hydroxy-L-kynurenine + NADP(+) + H2O</text>
        <dbReference type="Rhea" id="RHEA:20545"/>
        <dbReference type="ChEBI" id="CHEBI:15377"/>
        <dbReference type="ChEBI" id="CHEBI:15378"/>
        <dbReference type="ChEBI" id="CHEBI:15379"/>
        <dbReference type="ChEBI" id="CHEBI:57783"/>
        <dbReference type="ChEBI" id="CHEBI:57959"/>
        <dbReference type="ChEBI" id="CHEBI:58125"/>
        <dbReference type="ChEBI" id="CHEBI:58349"/>
        <dbReference type="EC" id="1.14.13.9"/>
    </reaction>
</comment>
<dbReference type="OrthoDB" id="9766816at2"/>
<keyword evidence="7" id="KW-0503">Monooxygenase</keyword>